<name>A0A9Q0S1E1_9DIPT</name>
<dbReference type="PROSITE" id="PS00028">
    <property type="entry name" value="ZINC_FINGER_C2H2_1"/>
    <property type="match status" value="1"/>
</dbReference>
<dbReference type="InterPro" id="IPR013087">
    <property type="entry name" value="Znf_C2H2_type"/>
</dbReference>
<proteinExistence type="predicted"/>
<evidence type="ECO:0000313" key="2">
    <source>
        <dbReference type="EMBL" id="KAJ6640276.1"/>
    </source>
</evidence>
<sequence length="111" mass="13495">MSSKERGSLIVKWLTNISVEELNGKKIEMWQIIQDRLRNDVVQIHCVRKYFDSKTYRYLCDEIENLPENWPCLKCKKKLNRECVLCEHCLDKYHKNCMPMMENYCRECNKQ</sequence>
<evidence type="ECO:0000313" key="3">
    <source>
        <dbReference type="Proteomes" id="UP001151699"/>
    </source>
</evidence>
<feature type="domain" description="C2H2-type" evidence="1">
    <location>
        <begin position="72"/>
        <end position="94"/>
    </location>
</feature>
<organism evidence="2 3">
    <name type="scientific">Pseudolycoriella hygida</name>
    <dbReference type="NCBI Taxonomy" id="35572"/>
    <lineage>
        <taxon>Eukaryota</taxon>
        <taxon>Metazoa</taxon>
        <taxon>Ecdysozoa</taxon>
        <taxon>Arthropoda</taxon>
        <taxon>Hexapoda</taxon>
        <taxon>Insecta</taxon>
        <taxon>Pterygota</taxon>
        <taxon>Neoptera</taxon>
        <taxon>Endopterygota</taxon>
        <taxon>Diptera</taxon>
        <taxon>Nematocera</taxon>
        <taxon>Sciaroidea</taxon>
        <taxon>Sciaridae</taxon>
        <taxon>Pseudolycoriella</taxon>
    </lineage>
</organism>
<reference evidence="2" key="1">
    <citation type="submission" date="2022-07" db="EMBL/GenBank/DDBJ databases">
        <authorList>
            <person name="Trinca V."/>
            <person name="Uliana J.V.C."/>
            <person name="Torres T.T."/>
            <person name="Ward R.J."/>
            <person name="Monesi N."/>
        </authorList>
    </citation>
    <scope>NUCLEOTIDE SEQUENCE</scope>
    <source>
        <strain evidence="2">HSMRA1968</strain>
        <tissue evidence="2">Whole embryos</tissue>
    </source>
</reference>
<dbReference type="AlphaFoldDB" id="A0A9Q0S1E1"/>
<dbReference type="EMBL" id="WJQU01000003">
    <property type="protein sequence ID" value="KAJ6640276.1"/>
    <property type="molecule type" value="Genomic_DNA"/>
</dbReference>
<evidence type="ECO:0000259" key="1">
    <source>
        <dbReference type="PROSITE" id="PS00028"/>
    </source>
</evidence>
<protein>
    <recommendedName>
        <fullName evidence="1">C2H2-type domain-containing protein</fullName>
    </recommendedName>
</protein>
<keyword evidence="3" id="KW-1185">Reference proteome</keyword>
<gene>
    <name evidence="2" type="ORF">Bhyg_13026</name>
</gene>
<accession>A0A9Q0S1E1</accession>
<comment type="caution">
    <text evidence="2">The sequence shown here is derived from an EMBL/GenBank/DDBJ whole genome shotgun (WGS) entry which is preliminary data.</text>
</comment>
<dbReference type="Proteomes" id="UP001151699">
    <property type="component" value="Chromosome X"/>
</dbReference>